<keyword evidence="1" id="KW-0812">Transmembrane</keyword>
<evidence type="ECO:0000256" key="1">
    <source>
        <dbReference type="SAM" id="Phobius"/>
    </source>
</evidence>
<dbReference type="PANTHER" id="PTHR36743:SF1">
    <property type="entry name" value="OS04G0495300 PROTEIN"/>
    <property type="match status" value="1"/>
</dbReference>
<evidence type="ECO:0000313" key="3">
    <source>
        <dbReference type="Proteomes" id="UP000631114"/>
    </source>
</evidence>
<comment type="caution">
    <text evidence="2">The sequence shown here is derived from an EMBL/GenBank/DDBJ whole genome shotgun (WGS) entry which is preliminary data.</text>
</comment>
<name>A0A835LSU6_9MAGN</name>
<keyword evidence="3" id="KW-1185">Reference proteome</keyword>
<feature type="transmembrane region" description="Helical" evidence="1">
    <location>
        <begin position="145"/>
        <end position="165"/>
    </location>
</feature>
<dbReference type="AlphaFoldDB" id="A0A835LSU6"/>
<reference evidence="2 3" key="1">
    <citation type="submission" date="2020-10" db="EMBL/GenBank/DDBJ databases">
        <title>The Coptis chinensis genome and diversification of protoberbering-type alkaloids.</title>
        <authorList>
            <person name="Wang B."/>
            <person name="Shu S."/>
            <person name="Song C."/>
            <person name="Liu Y."/>
        </authorList>
    </citation>
    <scope>NUCLEOTIDE SEQUENCE [LARGE SCALE GENOMIC DNA]</scope>
    <source>
        <strain evidence="2">HL-2020</strain>
        <tissue evidence="2">Leaf</tissue>
    </source>
</reference>
<dbReference type="Proteomes" id="UP000631114">
    <property type="component" value="Unassembled WGS sequence"/>
</dbReference>
<sequence>MGVSASKRVSKSLQDSPQFTTTCNSVYKNCLNLTQHAFPGIRPYQLLHASTLLHQSLSSTHPLIKKWVPSPPNQNQVDTALSTITKNSPDQNIETLNQTIFKEFAVEVFKDVIVYNAGKAVVERVPFGIVGIAGIGILTKSGKEVVGSVMGVYALGVATAIYLSLSA</sequence>
<protein>
    <submittedName>
        <fullName evidence="2">Uncharacterized protein</fullName>
    </submittedName>
</protein>
<dbReference type="EMBL" id="JADFTS010000006">
    <property type="protein sequence ID" value="KAF9602139.1"/>
    <property type="molecule type" value="Genomic_DNA"/>
</dbReference>
<dbReference type="OrthoDB" id="1885878at2759"/>
<dbReference type="PANTHER" id="PTHR36743">
    <property type="entry name" value="OS04G0495300 PROTEIN"/>
    <property type="match status" value="1"/>
</dbReference>
<accession>A0A835LSU6</accession>
<proteinExistence type="predicted"/>
<evidence type="ECO:0000313" key="2">
    <source>
        <dbReference type="EMBL" id="KAF9602139.1"/>
    </source>
</evidence>
<gene>
    <name evidence="2" type="ORF">IFM89_025306</name>
</gene>
<organism evidence="2 3">
    <name type="scientific">Coptis chinensis</name>
    <dbReference type="NCBI Taxonomy" id="261450"/>
    <lineage>
        <taxon>Eukaryota</taxon>
        <taxon>Viridiplantae</taxon>
        <taxon>Streptophyta</taxon>
        <taxon>Embryophyta</taxon>
        <taxon>Tracheophyta</taxon>
        <taxon>Spermatophyta</taxon>
        <taxon>Magnoliopsida</taxon>
        <taxon>Ranunculales</taxon>
        <taxon>Ranunculaceae</taxon>
        <taxon>Coptidoideae</taxon>
        <taxon>Coptis</taxon>
    </lineage>
</organism>
<keyword evidence="1" id="KW-1133">Transmembrane helix</keyword>
<keyword evidence="1" id="KW-0472">Membrane</keyword>